<gene>
    <name evidence="1" type="ORF">C2845_PM04G27590</name>
</gene>
<evidence type="ECO:0008006" key="3">
    <source>
        <dbReference type="Google" id="ProtNLM"/>
    </source>
</evidence>
<proteinExistence type="predicted"/>
<reference evidence="2" key="1">
    <citation type="journal article" date="2019" name="Nat. Commun.">
        <title>The genome of broomcorn millet.</title>
        <authorList>
            <person name="Zou C."/>
            <person name="Miki D."/>
            <person name="Li D."/>
            <person name="Tang Q."/>
            <person name="Xiao L."/>
            <person name="Rajput S."/>
            <person name="Deng P."/>
            <person name="Jia W."/>
            <person name="Huang R."/>
            <person name="Zhang M."/>
            <person name="Sun Y."/>
            <person name="Hu J."/>
            <person name="Fu X."/>
            <person name="Schnable P.S."/>
            <person name="Li F."/>
            <person name="Zhang H."/>
            <person name="Feng B."/>
            <person name="Zhu X."/>
            <person name="Liu R."/>
            <person name="Schnable J.C."/>
            <person name="Zhu J.-K."/>
            <person name="Zhang H."/>
        </authorList>
    </citation>
    <scope>NUCLEOTIDE SEQUENCE [LARGE SCALE GENOMIC DNA]</scope>
</reference>
<protein>
    <recommendedName>
        <fullName evidence="3">FBD domain-containing protein</fullName>
    </recommendedName>
</protein>
<dbReference type="Proteomes" id="UP000275267">
    <property type="component" value="Unassembled WGS sequence"/>
</dbReference>
<evidence type="ECO:0000313" key="1">
    <source>
        <dbReference type="EMBL" id="RLM85799.1"/>
    </source>
</evidence>
<dbReference type="EMBL" id="PQIB02000011">
    <property type="protein sequence ID" value="RLM85799.1"/>
    <property type="molecule type" value="Genomic_DNA"/>
</dbReference>
<evidence type="ECO:0000313" key="2">
    <source>
        <dbReference type="Proteomes" id="UP000275267"/>
    </source>
</evidence>
<organism evidence="1 2">
    <name type="scientific">Panicum miliaceum</name>
    <name type="common">Proso millet</name>
    <name type="synonym">Broomcorn millet</name>
    <dbReference type="NCBI Taxonomy" id="4540"/>
    <lineage>
        <taxon>Eukaryota</taxon>
        <taxon>Viridiplantae</taxon>
        <taxon>Streptophyta</taxon>
        <taxon>Embryophyta</taxon>
        <taxon>Tracheophyta</taxon>
        <taxon>Spermatophyta</taxon>
        <taxon>Magnoliopsida</taxon>
        <taxon>Liliopsida</taxon>
        <taxon>Poales</taxon>
        <taxon>Poaceae</taxon>
        <taxon>PACMAD clade</taxon>
        <taxon>Panicoideae</taxon>
        <taxon>Panicodae</taxon>
        <taxon>Paniceae</taxon>
        <taxon>Panicinae</taxon>
        <taxon>Panicum</taxon>
        <taxon>Panicum sect. Panicum</taxon>
    </lineage>
</organism>
<sequence>MALMNRFDIVDELNLTLSVKQGVHQYEKLLEDTNKLAKCEFLMLKFLVVKHDFKPIMVHLLQQCACAGIRKLRVEFPLKMADYPCNSWGCPCSRLDNRKTNRISLHSLEQVEVNGGGEEADHKVELVRMLCKCHATFKKKVSISVRGGTRTRSKIRSVVPPNDKYEITVWE</sequence>
<accession>A0A3L6QQF4</accession>
<name>A0A3L6QQF4_PANMI</name>
<dbReference type="OrthoDB" id="692677at2759"/>
<keyword evidence="2" id="KW-1185">Reference proteome</keyword>
<dbReference type="AlphaFoldDB" id="A0A3L6QQF4"/>
<comment type="caution">
    <text evidence="1">The sequence shown here is derived from an EMBL/GenBank/DDBJ whole genome shotgun (WGS) entry which is preliminary data.</text>
</comment>